<evidence type="ECO:0000256" key="2">
    <source>
        <dbReference type="ARBA" id="ARBA00023002"/>
    </source>
</evidence>
<organism evidence="3 4">
    <name type="scientific">Undibacterium arcticum</name>
    <dbReference type="NCBI Taxonomy" id="1762892"/>
    <lineage>
        <taxon>Bacteria</taxon>
        <taxon>Pseudomonadati</taxon>
        <taxon>Pseudomonadota</taxon>
        <taxon>Betaproteobacteria</taxon>
        <taxon>Burkholderiales</taxon>
        <taxon>Oxalobacteraceae</taxon>
        <taxon>Undibacterium</taxon>
    </lineage>
</organism>
<dbReference type="SUPFAM" id="SSF51735">
    <property type="entry name" value="NAD(P)-binding Rossmann-fold domains"/>
    <property type="match status" value="1"/>
</dbReference>
<evidence type="ECO:0000256" key="1">
    <source>
        <dbReference type="ARBA" id="ARBA00022857"/>
    </source>
</evidence>
<accession>A0ABV7FAD9</accession>
<evidence type="ECO:0000313" key="4">
    <source>
        <dbReference type="Proteomes" id="UP001595530"/>
    </source>
</evidence>
<dbReference type="PANTHER" id="PTHR43296:SF2">
    <property type="entry name" value="PEROXISOMAL 2,4-DIENOYL-COA REDUCTASE [(3E)-ENOYL-COA-PRODUCING]"/>
    <property type="match status" value="1"/>
</dbReference>
<evidence type="ECO:0000313" key="3">
    <source>
        <dbReference type="EMBL" id="MFC3111216.1"/>
    </source>
</evidence>
<dbReference type="EMBL" id="JBHRTP010000105">
    <property type="protein sequence ID" value="MFC3111216.1"/>
    <property type="molecule type" value="Genomic_DNA"/>
</dbReference>
<protein>
    <submittedName>
        <fullName evidence="3">SDR family oxidoreductase</fullName>
    </submittedName>
</protein>
<keyword evidence="2" id="KW-0560">Oxidoreductase</keyword>
<dbReference type="InterPro" id="IPR036291">
    <property type="entry name" value="NAD(P)-bd_dom_sf"/>
</dbReference>
<reference evidence="4" key="1">
    <citation type="journal article" date="2019" name="Int. J. Syst. Evol. Microbiol.">
        <title>The Global Catalogue of Microorganisms (GCM) 10K type strain sequencing project: providing services to taxonomists for standard genome sequencing and annotation.</title>
        <authorList>
            <consortium name="The Broad Institute Genomics Platform"/>
            <consortium name="The Broad Institute Genome Sequencing Center for Infectious Disease"/>
            <person name="Wu L."/>
            <person name="Ma J."/>
        </authorList>
    </citation>
    <scope>NUCLEOTIDE SEQUENCE [LARGE SCALE GENOMIC DNA]</scope>
    <source>
        <strain evidence="4">KCTC 42986</strain>
    </source>
</reference>
<dbReference type="Gene3D" id="3.40.50.720">
    <property type="entry name" value="NAD(P)-binding Rossmann-like Domain"/>
    <property type="match status" value="1"/>
</dbReference>
<dbReference type="PANTHER" id="PTHR43296">
    <property type="entry name" value="PEROXISOMAL 2,4-DIENOYL-COA REDUCTASE"/>
    <property type="match status" value="1"/>
</dbReference>
<dbReference type="InterPro" id="IPR002347">
    <property type="entry name" value="SDR_fam"/>
</dbReference>
<keyword evidence="4" id="KW-1185">Reference proteome</keyword>
<dbReference type="PRINTS" id="PR00081">
    <property type="entry name" value="GDHRDH"/>
</dbReference>
<dbReference type="InterPro" id="IPR045017">
    <property type="entry name" value="DECR2-like"/>
</dbReference>
<dbReference type="Pfam" id="PF13561">
    <property type="entry name" value="adh_short_C2"/>
    <property type="match status" value="1"/>
</dbReference>
<proteinExistence type="predicted"/>
<sequence>MINPFDFDGKTVFVFGGTSGINLGIADAFAEQGARVAVASRSQDKVDAAVSALLRHGGEATGFCADVRNPDAVAAAFSGASQAFGPIDVLVSGAAGNFPATALGMSPNGFKSVVDIDLLGSFHVLRAAYPHLTKPGAAVINISAPQAFLPMEFQAHVCAAKAGVDMLTRVLAMEWGAQGVRVNSIVPGPIGGTEGMERLAPTPALKARIAATVPLRREGTPRDIANAAMFLASPLASYISGVVLPVDGGWSLGGATAFMMEATAAFMPGTKA</sequence>
<name>A0ABV7FAD9_9BURK</name>
<gene>
    <name evidence="3" type="ORF">ACFOFO_25250</name>
</gene>
<dbReference type="NCBIfam" id="NF005752">
    <property type="entry name" value="PRK07576.1"/>
    <property type="match status" value="1"/>
</dbReference>
<dbReference type="RefSeq" id="WP_390322676.1">
    <property type="nucleotide sequence ID" value="NZ_JBHRTP010000105.1"/>
</dbReference>
<dbReference type="CDD" id="cd05369">
    <property type="entry name" value="TER_DECR_SDR_a"/>
    <property type="match status" value="1"/>
</dbReference>
<keyword evidence="1" id="KW-0521">NADP</keyword>
<dbReference type="Proteomes" id="UP001595530">
    <property type="component" value="Unassembled WGS sequence"/>
</dbReference>
<comment type="caution">
    <text evidence="3">The sequence shown here is derived from an EMBL/GenBank/DDBJ whole genome shotgun (WGS) entry which is preliminary data.</text>
</comment>